<dbReference type="Gene3D" id="3.40.50.980">
    <property type="match status" value="2"/>
</dbReference>
<evidence type="ECO:0000313" key="5">
    <source>
        <dbReference type="EMBL" id="TDD12646.1"/>
    </source>
</evidence>
<evidence type="ECO:0000313" key="6">
    <source>
        <dbReference type="Proteomes" id="UP000294543"/>
    </source>
</evidence>
<comment type="cofactor">
    <cofactor evidence="1">
        <name>pantetheine 4'-phosphate</name>
        <dbReference type="ChEBI" id="CHEBI:47942"/>
    </cofactor>
</comment>
<name>A0A4V2YCS0_9ACTN</name>
<dbReference type="InterPro" id="IPR025110">
    <property type="entry name" value="AMP-bd_C"/>
</dbReference>
<dbReference type="SMART" id="SM00823">
    <property type="entry name" value="PKS_PP"/>
    <property type="match status" value="1"/>
</dbReference>
<dbReference type="InterPro" id="IPR020802">
    <property type="entry name" value="TesA-like"/>
</dbReference>
<dbReference type="GO" id="GO:0008610">
    <property type="term" value="P:lipid biosynthetic process"/>
    <property type="evidence" value="ECO:0007669"/>
    <property type="project" value="UniProtKB-ARBA"/>
</dbReference>
<dbReference type="FunFam" id="3.30.300.30:FF:000010">
    <property type="entry name" value="Enterobactin synthetase component F"/>
    <property type="match status" value="1"/>
</dbReference>
<dbReference type="Pfam" id="PF00668">
    <property type="entry name" value="Condensation"/>
    <property type="match status" value="1"/>
</dbReference>
<dbReference type="Gene3D" id="1.10.1200.10">
    <property type="entry name" value="ACP-like"/>
    <property type="match status" value="1"/>
</dbReference>
<dbReference type="EMBL" id="SMKP01000197">
    <property type="protein sequence ID" value="TDD12646.1"/>
    <property type="molecule type" value="Genomic_DNA"/>
</dbReference>
<dbReference type="GO" id="GO:0009239">
    <property type="term" value="P:enterobactin biosynthetic process"/>
    <property type="evidence" value="ECO:0007669"/>
    <property type="project" value="TreeGrafter"/>
</dbReference>
<dbReference type="SUPFAM" id="SSF47336">
    <property type="entry name" value="ACP-like"/>
    <property type="match status" value="1"/>
</dbReference>
<dbReference type="PANTHER" id="PTHR45527:SF1">
    <property type="entry name" value="FATTY ACID SYNTHASE"/>
    <property type="match status" value="1"/>
</dbReference>
<evidence type="ECO:0000256" key="1">
    <source>
        <dbReference type="ARBA" id="ARBA00001957"/>
    </source>
</evidence>
<gene>
    <name evidence="5" type="ORF">E1294_43395</name>
</gene>
<dbReference type="Pfam" id="PF13193">
    <property type="entry name" value="AMP-binding_C"/>
    <property type="match status" value="1"/>
</dbReference>
<dbReference type="FunFam" id="3.40.50.980:FF:000001">
    <property type="entry name" value="Non-ribosomal peptide synthetase"/>
    <property type="match status" value="1"/>
</dbReference>
<keyword evidence="2" id="KW-0596">Phosphopantetheine</keyword>
<dbReference type="Gene3D" id="3.30.559.10">
    <property type="entry name" value="Chloramphenicol acetyltransferase-like domain"/>
    <property type="match status" value="1"/>
</dbReference>
<dbReference type="FunFam" id="3.40.50.12780:FF:000012">
    <property type="entry name" value="Non-ribosomal peptide synthetase"/>
    <property type="match status" value="1"/>
</dbReference>
<dbReference type="Gene3D" id="2.30.38.10">
    <property type="entry name" value="Luciferase, Domain 3"/>
    <property type="match status" value="1"/>
</dbReference>
<dbReference type="SUPFAM" id="SSF56801">
    <property type="entry name" value="Acetyl-CoA synthetase-like"/>
    <property type="match status" value="1"/>
</dbReference>
<dbReference type="SUPFAM" id="SSF53474">
    <property type="entry name" value="alpha/beta-Hydrolases"/>
    <property type="match status" value="1"/>
</dbReference>
<dbReference type="GO" id="GO:0009366">
    <property type="term" value="C:enterobactin synthetase complex"/>
    <property type="evidence" value="ECO:0007669"/>
    <property type="project" value="TreeGrafter"/>
</dbReference>
<dbReference type="InterPro" id="IPR045851">
    <property type="entry name" value="AMP-bd_C_sf"/>
</dbReference>
<dbReference type="InterPro" id="IPR023213">
    <property type="entry name" value="CAT-like_dom_sf"/>
</dbReference>
<dbReference type="InterPro" id="IPR029058">
    <property type="entry name" value="AB_hydrolase_fold"/>
</dbReference>
<dbReference type="Proteomes" id="UP000294543">
    <property type="component" value="Unassembled WGS sequence"/>
</dbReference>
<dbReference type="InterPro" id="IPR020459">
    <property type="entry name" value="AMP-binding"/>
</dbReference>
<sequence>MTVTTTPPNGSSPADLRGALLARRLRGGGSRTTTIPPCPDDAPIPLSYGQQRLWFLDRLQPGGVEYTVPLMLRLEGPLDQDVLRRALEEIVARHETLRTRYVGGQEGPHQIVDPPGPVPLPLSDAAGRLDRLVAEHVSRPFDLERGPVLRALLLRLAPEEHVLVLAVHHIACDGWSLRILRRELAEIYPALLAGQDNPLPPPRIRYADFAHWQRRRQAGAALDGQAGYWSTRLAGLEPMELPTDRPRPARRDTSGDAVAFTVPAPVAQAVLAMGRQQGATPFTTLLTAVLAVLAVHCGQRDLAVGTPVAGRDRSETEDVVGFFVNTLVLRADLSGDPAFADLLERVRQGVLADFAHQDLPFERLVDELGVTRDLSRTPFTNVMFVTGEAGPDRTAMGPLAVSELTPPSVSAKFDLTIGMEQAEDGSVSGLIEYATALFDRGRAERLGGHITQLLSQVAARPRARLSELELLNAQERSLLLRDWNATAAPYPVACLHELISAQAARTPQAVAVRCGADELTYRELDQRANALAHRLREAGVGLETPVGVLCDRSPLLLPALLAVLKTGGHYVPLDPAYPEERLGWILAEAGAPVLLTTSRYRGRLPGYEGRELFLDERPDESAELPPESPVHPDNLAYIIYTSGSTGRPKGVMISHRGVVHYLAWCRQAYEADRGDGAPVHSSLSFDLTVTGLFLPLMCGTTVTLIPEDEHPIAGLADALSSGRRFSFVKLTPAHLEPLQRCLQDDPDAAAAANYLVVGGEQLTAEALAFWRSNAPGVVVSNEYGHTETSVANVINLLPAAEATSTPVSVGRPIWNTEIYIVDEDLRPVPIGVTGELLAGGVGVARGFVGRPGLTADRYVPNPFGPGRLYRSGDLVRYLADGTLEFVGRRDHQVKVRGYRIELGEIEAALLSHPAVAEAVVVPCRDGLAGYAAAGPEARVDERALREHLDARLPEYMVPAFLSVLDELPLTANGKIDRAALPAPEAKQAAATAGARPRDALELAVLRVWEESLGQRGIGVTDDFFRLGGHSLLAVRLVDRLSSELGLDVGLSSLFRRPTVRGLCEALQAPPAADCLIRMRAGEPDRVPLFLVPPTAGTPFPYLPLVEELDPRLPVYGLQAPGYEGGEQPLDTVEAIAARYVRELPDGPVALAGWSFGGSVAFEMTRLLEAAGRQVPGLWVIDSSVLGVDRMEQAPEVETGDALSLFGRTMLDVEPAALAGLSPEEAMSELLSQARARELVPDAAMSEVVARMAAVYLANSRAAARYRCGAVLDTPLHLIRTTERHSEHGRPEVHTESWESRTRGGFQVTELAANHWNVVEPPHAATLARIIAAPLLGKEHR</sequence>
<dbReference type="Gene3D" id="3.30.300.30">
    <property type="match status" value="1"/>
</dbReference>
<reference evidence="5 6" key="1">
    <citation type="submission" date="2019-03" db="EMBL/GenBank/DDBJ databases">
        <title>Draft genome sequences of novel Actinobacteria.</title>
        <authorList>
            <person name="Sahin N."/>
            <person name="Ay H."/>
            <person name="Saygin H."/>
        </authorList>
    </citation>
    <scope>NUCLEOTIDE SEQUENCE [LARGE SCALE GENOMIC DNA]</scope>
    <source>
        <strain evidence="5 6">KC712</strain>
    </source>
</reference>
<dbReference type="PROSITE" id="PS00012">
    <property type="entry name" value="PHOSPHOPANTETHEINE"/>
    <property type="match status" value="1"/>
</dbReference>
<dbReference type="InterPro" id="IPR001031">
    <property type="entry name" value="Thioesterase"/>
</dbReference>
<dbReference type="SMART" id="SM00824">
    <property type="entry name" value="PKS_TE"/>
    <property type="match status" value="1"/>
</dbReference>
<feature type="domain" description="Carrier" evidence="4">
    <location>
        <begin position="995"/>
        <end position="1070"/>
    </location>
</feature>
<dbReference type="InterPro" id="IPR036736">
    <property type="entry name" value="ACP-like_sf"/>
</dbReference>
<dbReference type="GO" id="GO:0031177">
    <property type="term" value="F:phosphopantetheine binding"/>
    <property type="evidence" value="ECO:0007669"/>
    <property type="project" value="InterPro"/>
</dbReference>
<comment type="caution">
    <text evidence="5">The sequence shown here is derived from an EMBL/GenBank/DDBJ whole genome shotgun (WGS) entry which is preliminary data.</text>
</comment>
<evidence type="ECO:0000256" key="3">
    <source>
        <dbReference type="ARBA" id="ARBA00022553"/>
    </source>
</evidence>
<evidence type="ECO:0000256" key="2">
    <source>
        <dbReference type="ARBA" id="ARBA00022450"/>
    </source>
</evidence>
<dbReference type="CDD" id="cd05930">
    <property type="entry name" value="A_NRPS"/>
    <property type="match status" value="1"/>
</dbReference>
<keyword evidence="3" id="KW-0597">Phosphoprotein</keyword>
<dbReference type="Gene3D" id="3.30.559.30">
    <property type="entry name" value="Nonribosomal peptide synthetase, condensation domain"/>
    <property type="match status" value="1"/>
</dbReference>
<dbReference type="PANTHER" id="PTHR45527">
    <property type="entry name" value="NONRIBOSOMAL PEPTIDE SYNTHETASE"/>
    <property type="match status" value="1"/>
</dbReference>
<proteinExistence type="predicted"/>
<dbReference type="GO" id="GO:0043041">
    <property type="term" value="P:amino acid activation for nonribosomal peptide biosynthetic process"/>
    <property type="evidence" value="ECO:0007669"/>
    <property type="project" value="TreeGrafter"/>
</dbReference>
<accession>A0A4V2YCS0</accession>
<dbReference type="GO" id="GO:0072330">
    <property type="term" value="P:monocarboxylic acid biosynthetic process"/>
    <property type="evidence" value="ECO:0007669"/>
    <property type="project" value="UniProtKB-ARBA"/>
</dbReference>
<dbReference type="InterPro" id="IPR020845">
    <property type="entry name" value="AMP-binding_CS"/>
</dbReference>
<dbReference type="Gene3D" id="3.40.50.1820">
    <property type="entry name" value="alpha/beta hydrolase"/>
    <property type="match status" value="1"/>
</dbReference>
<dbReference type="Pfam" id="PF00501">
    <property type="entry name" value="AMP-binding"/>
    <property type="match status" value="1"/>
</dbReference>
<evidence type="ECO:0000259" key="4">
    <source>
        <dbReference type="PROSITE" id="PS50075"/>
    </source>
</evidence>
<dbReference type="InterPro" id="IPR010071">
    <property type="entry name" value="AA_adenyl_dom"/>
</dbReference>
<dbReference type="InterPro" id="IPR001242">
    <property type="entry name" value="Condensation_dom"/>
</dbReference>
<dbReference type="FunFam" id="1.10.1200.10:FF:000016">
    <property type="entry name" value="Non-ribosomal peptide synthase"/>
    <property type="match status" value="1"/>
</dbReference>
<dbReference type="InterPro" id="IPR006162">
    <property type="entry name" value="Ppantetheine_attach_site"/>
</dbReference>
<dbReference type="Pfam" id="PF00550">
    <property type="entry name" value="PP-binding"/>
    <property type="match status" value="1"/>
</dbReference>
<dbReference type="PROSITE" id="PS50075">
    <property type="entry name" value="CARRIER"/>
    <property type="match status" value="1"/>
</dbReference>
<dbReference type="PRINTS" id="PR00154">
    <property type="entry name" value="AMPBINDING"/>
</dbReference>
<dbReference type="CDD" id="cd19531">
    <property type="entry name" value="LCL_NRPS-like"/>
    <property type="match status" value="1"/>
</dbReference>
<dbReference type="SUPFAM" id="SSF52777">
    <property type="entry name" value="CoA-dependent acyltransferases"/>
    <property type="match status" value="2"/>
</dbReference>
<dbReference type="InterPro" id="IPR009081">
    <property type="entry name" value="PP-bd_ACP"/>
</dbReference>
<dbReference type="InterPro" id="IPR020806">
    <property type="entry name" value="PKS_PP-bd"/>
</dbReference>
<dbReference type="GO" id="GO:0005829">
    <property type="term" value="C:cytosol"/>
    <property type="evidence" value="ECO:0007669"/>
    <property type="project" value="TreeGrafter"/>
</dbReference>
<dbReference type="InterPro" id="IPR000873">
    <property type="entry name" value="AMP-dep_synth/lig_dom"/>
</dbReference>
<dbReference type="RefSeq" id="WP_132517182.1">
    <property type="nucleotide sequence ID" value="NZ_SMKP01000197.1"/>
</dbReference>
<dbReference type="PROSITE" id="PS00455">
    <property type="entry name" value="AMP_BINDING"/>
    <property type="match status" value="1"/>
</dbReference>
<dbReference type="OrthoDB" id="3802848at2"/>
<protein>
    <submittedName>
        <fullName evidence="5">Non-ribosomal peptide synthetase</fullName>
    </submittedName>
</protein>
<dbReference type="NCBIfam" id="TIGR01733">
    <property type="entry name" value="AA-adenyl-dom"/>
    <property type="match status" value="1"/>
</dbReference>
<keyword evidence="6" id="KW-1185">Reference proteome</keyword>
<organism evidence="5 6">
    <name type="scientific">Nonomuraea diastatica</name>
    <dbReference type="NCBI Taxonomy" id="1848329"/>
    <lineage>
        <taxon>Bacteria</taxon>
        <taxon>Bacillati</taxon>
        <taxon>Actinomycetota</taxon>
        <taxon>Actinomycetes</taxon>
        <taxon>Streptosporangiales</taxon>
        <taxon>Streptosporangiaceae</taxon>
        <taxon>Nonomuraea</taxon>
    </lineage>
</organism>
<dbReference type="Pfam" id="PF00975">
    <property type="entry name" value="Thioesterase"/>
    <property type="match status" value="1"/>
</dbReference>
<dbReference type="GO" id="GO:0047527">
    <property type="term" value="F:2,3-dihydroxybenzoate-serine ligase activity"/>
    <property type="evidence" value="ECO:0007669"/>
    <property type="project" value="TreeGrafter"/>
</dbReference>